<dbReference type="GO" id="GO:0003676">
    <property type="term" value="F:nucleic acid binding"/>
    <property type="evidence" value="ECO:0007669"/>
    <property type="project" value="InterPro"/>
</dbReference>
<dbReference type="InterPro" id="IPR036397">
    <property type="entry name" value="RNaseH_sf"/>
</dbReference>
<dbReference type="Pfam" id="PF01359">
    <property type="entry name" value="Transposase_1"/>
    <property type="match status" value="1"/>
</dbReference>
<name>A0A0C2CS18_9BILA</name>
<dbReference type="Proteomes" id="UP000054047">
    <property type="component" value="Unassembled WGS sequence"/>
</dbReference>
<evidence type="ECO:0000313" key="1">
    <source>
        <dbReference type="EMBL" id="KIH59623.1"/>
    </source>
</evidence>
<dbReference type="PANTHER" id="PTHR46060:SF1">
    <property type="entry name" value="MARINER MOS1 TRANSPOSASE-LIKE PROTEIN"/>
    <property type="match status" value="1"/>
</dbReference>
<dbReference type="EMBL" id="KN731759">
    <property type="protein sequence ID" value="KIH59623.1"/>
    <property type="molecule type" value="Genomic_DNA"/>
</dbReference>
<dbReference type="OrthoDB" id="5838246at2759"/>
<dbReference type="InterPro" id="IPR001888">
    <property type="entry name" value="Transposase_1"/>
</dbReference>
<dbReference type="PANTHER" id="PTHR46060">
    <property type="entry name" value="MARINER MOS1 TRANSPOSASE-LIKE PROTEIN"/>
    <property type="match status" value="1"/>
</dbReference>
<dbReference type="Gene3D" id="3.30.420.10">
    <property type="entry name" value="Ribonuclease H-like superfamily/Ribonuclease H"/>
    <property type="match status" value="1"/>
</dbReference>
<dbReference type="AlphaFoldDB" id="A0A0C2CS18"/>
<proteinExistence type="predicted"/>
<organism evidence="1 2">
    <name type="scientific">Ancylostoma duodenale</name>
    <dbReference type="NCBI Taxonomy" id="51022"/>
    <lineage>
        <taxon>Eukaryota</taxon>
        <taxon>Metazoa</taxon>
        <taxon>Ecdysozoa</taxon>
        <taxon>Nematoda</taxon>
        <taxon>Chromadorea</taxon>
        <taxon>Rhabditida</taxon>
        <taxon>Rhabditina</taxon>
        <taxon>Rhabditomorpha</taxon>
        <taxon>Strongyloidea</taxon>
        <taxon>Ancylostomatidae</taxon>
        <taxon>Ancylostomatinae</taxon>
        <taxon>Ancylostoma</taxon>
    </lineage>
</organism>
<dbReference type="InterPro" id="IPR052709">
    <property type="entry name" value="Transposase-MT_Hybrid"/>
</dbReference>
<evidence type="ECO:0000313" key="2">
    <source>
        <dbReference type="Proteomes" id="UP000054047"/>
    </source>
</evidence>
<sequence length="256" mass="30092">MHVGRSQSTALRLLRKMDLIPKKPSATTHVLSEADKKRRAAICRDLPKKNRRGSFFHRIITLDEKWCLYDAPDQSMQWVKRDEKPSPVQRKNIHGKKSMLTVFWCIDGPILWKLVPQGKPVGADYVCQEFQEMDSNAEKCGKKRDQISLLWDNCRPHFAKEAQEKLEEFYLEIFPQLAYNSDLAPSDSHLLRSLTHWLKGIQLRSEDDLKLELSAFFESKKRSFFDYGIRSLAHRWQTVFHFQQICELLPINMLLF</sequence>
<protein>
    <submittedName>
        <fullName evidence="1">Transposase</fullName>
    </submittedName>
</protein>
<keyword evidence="2" id="KW-1185">Reference proteome</keyword>
<reference evidence="1 2" key="1">
    <citation type="submission" date="2013-12" db="EMBL/GenBank/DDBJ databases">
        <title>Draft genome of the parsitic nematode Ancylostoma duodenale.</title>
        <authorList>
            <person name="Mitreva M."/>
        </authorList>
    </citation>
    <scope>NUCLEOTIDE SEQUENCE [LARGE SCALE GENOMIC DNA]</scope>
    <source>
        <strain evidence="1 2">Zhejiang</strain>
    </source>
</reference>
<accession>A0A0C2CS18</accession>
<gene>
    <name evidence="1" type="ORF">ANCDUO_10138</name>
</gene>